<dbReference type="InterPro" id="IPR025965">
    <property type="entry name" value="FlgD/Vpr_Ig-like"/>
</dbReference>
<sequence>MVNITIYDMVGRVVNNLASSQQSAGYKSIQWEAINDLGHALSAGTYLYTIQAGDLRQTKKMVLLK</sequence>
<dbReference type="Pfam" id="PF13860">
    <property type="entry name" value="FlgD_ig"/>
    <property type="match status" value="1"/>
</dbReference>
<feature type="domain" description="FlgD/Vpr Ig-like" evidence="1">
    <location>
        <begin position="2"/>
        <end position="52"/>
    </location>
</feature>
<dbReference type="EMBL" id="UINC01088121">
    <property type="protein sequence ID" value="SVC38080.1"/>
    <property type="molecule type" value="Genomic_DNA"/>
</dbReference>
<dbReference type="InterPro" id="IPR026444">
    <property type="entry name" value="Secre_tail"/>
</dbReference>
<evidence type="ECO:0000259" key="1">
    <source>
        <dbReference type="Pfam" id="PF13860"/>
    </source>
</evidence>
<dbReference type="AlphaFoldDB" id="A0A382LN82"/>
<protein>
    <recommendedName>
        <fullName evidence="1">FlgD/Vpr Ig-like domain-containing protein</fullName>
    </recommendedName>
</protein>
<evidence type="ECO:0000313" key="2">
    <source>
        <dbReference type="EMBL" id="SVC38080.1"/>
    </source>
</evidence>
<accession>A0A382LN82</accession>
<dbReference type="Gene3D" id="2.60.40.4070">
    <property type="match status" value="1"/>
</dbReference>
<organism evidence="2">
    <name type="scientific">marine metagenome</name>
    <dbReference type="NCBI Taxonomy" id="408172"/>
    <lineage>
        <taxon>unclassified sequences</taxon>
        <taxon>metagenomes</taxon>
        <taxon>ecological metagenomes</taxon>
    </lineage>
</organism>
<gene>
    <name evidence="2" type="ORF">METZ01_LOCUS290934</name>
</gene>
<reference evidence="2" key="1">
    <citation type="submission" date="2018-05" db="EMBL/GenBank/DDBJ databases">
        <authorList>
            <person name="Lanie J.A."/>
            <person name="Ng W.-L."/>
            <person name="Kazmierczak K.M."/>
            <person name="Andrzejewski T.M."/>
            <person name="Davidsen T.M."/>
            <person name="Wayne K.J."/>
            <person name="Tettelin H."/>
            <person name="Glass J.I."/>
            <person name="Rusch D."/>
            <person name="Podicherti R."/>
            <person name="Tsui H.-C.T."/>
            <person name="Winkler M.E."/>
        </authorList>
    </citation>
    <scope>NUCLEOTIDE SEQUENCE</scope>
</reference>
<dbReference type="NCBIfam" id="TIGR04183">
    <property type="entry name" value="Por_Secre_tail"/>
    <property type="match status" value="1"/>
</dbReference>
<name>A0A382LN82_9ZZZZ</name>
<proteinExistence type="predicted"/>